<comment type="caution">
    <text evidence="1">The sequence shown here is derived from an EMBL/GenBank/DDBJ whole genome shotgun (WGS) entry which is preliminary data.</text>
</comment>
<evidence type="ECO:0000313" key="2">
    <source>
        <dbReference type="Proteomes" id="UP000789860"/>
    </source>
</evidence>
<protein>
    <submittedName>
        <fullName evidence="1">4221_t:CDS:1</fullName>
    </submittedName>
</protein>
<dbReference type="EMBL" id="CAJVPM010024347">
    <property type="protein sequence ID" value="CAG8653257.1"/>
    <property type="molecule type" value="Genomic_DNA"/>
</dbReference>
<dbReference type="Proteomes" id="UP000789860">
    <property type="component" value="Unassembled WGS sequence"/>
</dbReference>
<sequence length="159" mass="18547">QEKRVDAVIQIANKECQNAYNDIDLLILDKQYFSLDNLLNYVPSNWLTSHNSVIVDFIETLTHNNENSKNELTIKEKFFKKIVAINAIYRSRHKKYVSEINLAISAIKYSLVYSKIVVDINNHIVSFRSYVKFINWLESLSIEQESIPEGLLFLAFDNE</sequence>
<proteinExistence type="predicted"/>
<gene>
    <name evidence="1" type="ORF">SCALOS_LOCUS8741</name>
</gene>
<organism evidence="1 2">
    <name type="scientific">Scutellospora calospora</name>
    <dbReference type="NCBI Taxonomy" id="85575"/>
    <lineage>
        <taxon>Eukaryota</taxon>
        <taxon>Fungi</taxon>
        <taxon>Fungi incertae sedis</taxon>
        <taxon>Mucoromycota</taxon>
        <taxon>Glomeromycotina</taxon>
        <taxon>Glomeromycetes</taxon>
        <taxon>Diversisporales</taxon>
        <taxon>Gigasporaceae</taxon>
        <taxon>Scutellospora</taxon>
    </lineage>
</organism>
<name>A0ACA9NEX7_9GLOM</name>
<accession>A0ACA9NEX7</accession>
<feature type="non-terminal residue" evidence="1">
    <location>
        <position position="1"/>
    </location>
</feature>
<keyword evidence="2" id="KW-1185">Reference proteome</keyword>
<reference evidence="1" key="1">
    <citation type="submission" date="2021-06" db="EMBL/GenBank/DDBJ databases">
        <authorList>
            <person name="Kallberg Y."/>
            <person name="Tangrot J."/>
            <person name="Rosling A."/>
        </authorList>
    </citation>
    <scope>NUCLEOTIDE SEQUENCE</scope>
    <source>
        <strain evidence="1">AU212A</strain>
    </source>
</reference>
<evidence type="ECO:0000313" key="1">
    <source>
        <dbReference type="EMBL" id="CAG8653257.1"/>
    </source>
</evidence>